<proteinExistence type="predicted"/>
<feature type="transmembrane region" description="Helical" evidence="1">
    <location>
        <begin position="76"/>
        <end position="95"/>
    </location>
</feature>
<keyword evidence="1" id="KW-0812">Transmembrane</keyword>
<protein>
    <submittedName>
        <fullName evidence="2">Uncharacterized protein</fullName>
    </submittedName>
</protein>
<feature type="transmembrane region" description="Helical" evidence="1">
    <location>
        <begin position="175"/>
        <end position="197"/>
    </location>
</feature>
<evidence type="ECO:0000313" key="2">
    <source>
        <dbReference type="EMBL" id="MDX6850364.1"/>
    </source>
</evidence>
<keyword evidence="1" id="KW-0472">Membrane</keyword>
<dbReference type="EMBL" id="JAXAFO010000023">
    <property type="protein sequence ID" value="MDX6850364.1"/>
    <property type="molecule type" value="Genomic_DNA"/>
</dbReference>
<dbReference type="Proteomes" id="UP001273505">
    <property type="component" value="Unassembled WGS sequence"/>
</dbReference>
<evidence type="ECO:0000313" key="3">
    <source>
        <dbReference type="Proteomes" id="UP001273505"/>
    </source>
</evidence>
<reference evidence="2 3" key="1">
    <citation type="submission" date="2023-11" db="EMBL/GenBank/DDBJ databases">
        <title>Gilvimarinus fulvus sp. nov., isolated from the surface of Kelp.</title>
        <authorList>
            <person name="Sun Y.Y."/>
            <person name="Gong Y."/>
            <person name="Du Z.J."/>
        </authorList>
    </citation>
    <scope>NUCLEOTIDE SEQUENCE [LARGE SCALE GENOMIC DNA]</scope>
    <source>
        <strain evidence="2 3">SDUM040013</strain>
    </source>
</reference>
<gene>
    <name evidence="2" type="ORF">SCD92_13400</name>
</gene>
<feature type="transmembrane region" description="Helical" evidence="1">
    <location>
        <begin position="252"/>
        <end position="277"/>
    </location>
</feature>
<keyword evidence="1" id="KW-1133">Transmembrane helix</keyword>
<evidence type="ECO:0000256" key="1">
    <source>
        <dbReference type="SAM" id="Phobius"/>
    </source>
</evidence>
<name>A0ABU4RZN1_9GAMM</name>
<keyword evidence="3" id="KW-1185">Reference proteome</keyword>
<accession>A0ABU4RZN1</accession>
<comment type="caution">
    <text evidence="2">The sequence shown here is derived from an EMBL/GenBank/DDBJ whole genome shotgun (WGS) entry which is preliminary data.</text>
</comment>
<sequence length="477" mass="53356">MARNKCDYVKGAKAAWRCDNCDTNYSEQCIPDGYNSQWGKQGPICLFCHSPLRDLADPSEQLPFWQVVPYFLVYPLHYNALLLLLIGAGGVYAVGGGIPGYIYSVIFSILSIKYWLAVVLRRADGGQWAPSLIELAKPDPHFLFFQMLGIYVLFAVEIVAVVYAAIVWAPPQMTIWIGWAAAAFVTLALPASMMVLATDKNLFKAVNPLRLFGMMFEIGFGPYMAMWIMTALLGVASGALSYWVELRVSDQWLLPALTAIGIYFTLVLHALLGYVLFQYRDVLDSSYESNAPKLEGDEFRKARLLGAITVFERKGDDNRLREPMRDLLDVFRDDIEVHKRYQSLLMRLDDHDALAKHTDYLLGLLFKARKTSDALKLVQDVHAHYLGYRLRNATTALALAQLLSKKKEYKLLVQVTANLHKRVPTCNEVAGVYKLVAQALAGPLNEPAKAKAVAAYTMKTYPSAPEAKALAKLVRSL</sequence>
<feature type="transmembrane region" description="Helical" evidence="1">
    <location>
        <begin position="218"/>
        <end position="240"/>
    </location>
</feature>
<dbReference type="RefSeq" id="WP_319835104.1">
    <property type="nucleotide sequence ID" value="NZ_JAXAFO010000023.1"/>
</dbReference>
<feature type="transmembrane region" description="Helical" evidence="1">
    <location>
        <begin position="142"/>
        <end position="169"/>
    </location>
</feature>
<organism evidence="2 3">
    <name type="scientific">Gilvimarinus gilvus</name>
    <dbReference type="NCBI Taxonomy" id="3058038"/>
    <lineage>
        <taxon>Bacteria</taxon>
        <taxon>Pseudomonadati</taxon>
        <taxon>Pseudomonadota</taxon>
        <taxon>Gammaproteobacteria</taxon>
        <taxon>Cellvibrionales</taxon>
        <taxon>Cellvibrionaceae</taxon>
        <taxon>Gilvimarinus</taxon>
    </lineage>
</organism>